<dbReference type="GeneID" id="55610490"/>
<evidence type="ECO:0000313" key="3">
    <source>
        <dbReference type="Proteomes" id="UP000259862"/>
    </source>
</evidence>
<proteinExistence type="predicted"/>
<name>A0A345MHK2_9CAUD</name>
<accession>A0A345MHK2</accession>
<dbReference type="EMBL" id="MH590599">
    <property type="protein sequence ID" value="AXH70033.1"/>
    <property type="molecule type" value="Genomic_DNA"/>
</dbReference>
<sequence length="121" mass="13330">MNKLTNLAVSSVVVGGLAFGLVGCKDKAPSDFQKRCDKVHGKVMREDDFDTLGMAPMAFEAGKSKPKKSKKSSRSSGLGSLFDKDDKKKDKKSKKSGKKSKKHDDNEWICVKDGQELFDED</sequence>
<reference evidence="2 3" key="1">
    <citation type="submission" date="2018-07" db="EMBL/GenBank/DDBJ databases">
        <authorList>
            <person name="Hale R.H."/>
            <person name="Adeyemo E.A."/>
            <person name="Delwel I.O."/>
            <person name="Garcia C."/>
            <person name="Hamid F."/>
            <person name="Martinez A."/>
            <person name="Perez Osorio E."/>
            <person name="Smith B."/>
            <person name="Standridge C.A."/>
            <person name="Bhuiyan S."/>
            <person name="Visi D.K."/>
            <person name="Allen M.S."/>
            <person name="Hughes L.E."/>
            <person name="Garlena R.A."/>
            <person name="Russell D.A."/>
            <person name="Pope W.H."/>
            <person name="Jacobs-Sera D."/>
            <person name="Hatfull G.F."/>
        </authorList>
    </citation>
    <scope>NUCLEOTIDE SEQUENCE [LARGE SCALE GENOMIC DNA]</scope>
</reference>
<dbReference type="Proteomes" id="UP000259862">
    <property type="component" value="Segment"/>
</dbReference>
<dbReference type="RefSeq" id="YP_009840344.1">
    <property type="nucleotide sequence ID" value="NC_048724.1"/>
</dbReference>
<keyword evidence="3" id="KW-1185">Reference proteome</keyword>
<evidence type="ECO:0008006" key="4">
    <source>
        <dbReference type="Google" id="ProtNLM"/>
    </source>
</evidence>
<feature type="region of interest" description="Disordered" evidence="1">
    <location>
        <begin position="58"/>
        <end position="106"/>
    </location>
</feature>
<organism evidence="2 3">
    <name type="scientific">Streptomyces phage Karimac</name>
    <dbReference type="NCBI Taxonomy" id="2283303"/>
    <lineage>
        <taxon>Viruses</taxon>
        <taxon>Duplodnaviria</taxon>
        <taxon>Heunggongvirae</taxon>
        <taxon>Uroviricota</taxon>
        <taxon>Caudoviricetes</taxon>
        <taxon>Stanwilliamsviridae</taxon>
        <taxon>Boydwoodruffvirinae</taxon>
        <taxon>Karimacvirus</taxon>
        <taxon>Karimacvirus karimac</taxon>
        <taxon>Streptomyces virus Karimac</taxon>
    </lineage>
</organism>
<gene>
    <name evidence="2" type="primary">211</name>
    <name evidence="2" type="ORF">SEA_KARIMAC_211</name>
</gene>
<evidence type="ECO:0000313" key="2">
    <source>
        <dbReference type="EMBL" id="AXH70033.1"/>
    </source>
</evidence>
<protein>
    <recommendedName>
        <fullName evidence="4">Lipoprotein</fullName>
    </recommendedName>
</protein>
<evidence type="ECO:0000256" key="1">
    <source>
        <dbReference type="SAM" id="MobiDB-lite"/>
    </source>
</evidence>
<feature type="compositionally biased region" description="Basic residues" evidence="1">
    <location>
        <begin position="89"/>
        <end position="101"/>
    </location>
</feature>
<feature type="compositionally biased region" description="Basic residues" evidence="1">
    <location>
        <begin position="64"/>
        <end position="73"/>
    </location>
</feature>
<dbReference type="KEGG" id="vg:55610490"/>